<dbReference type="Proteomes" id="UP001474120">
    <property type="component" value="Unassembled WGS sequence"/>
</dbReference>
<dbReference type="RefSeq" id="WP_342157779.1">
    <property type="nucleotide sequence ID" value="NZ_JBCDNA010000001.1"/>
</dbReference>
<evidence type="ECO:0000259" key="6">
    <source>
        <dbReference type="Pfam" id="PF01266"/>
    </source>
</evidence>
<dbReference type="Gene3D" id="3.50.50.60">
    <property type="entry name" value="FAD/NAD(P)-binding domain"/>
    <property type="match status" value="1"/>
</dbReference>
<protein>
    <submittedName>
        <fullName evidence="7">L-2-hydroxyglutarate oxidase</fullName>
        <ecNumber evidence="7">1.1.3.-</ecNumber>
    </submittedName>
</protein>
<name>A0ABU9KVR3_9FLAO</name>
<evidence type="ECO:0000256" key="3">
    <source>
        <dbReference type="ARBA" id="ARBA00022827"/>
    </source>
</evidence>
<evidence type="ECO:0000256" key="2">
    <source>
        <dbReference type="ARBA" id="ARBA00022630"/>
    </source>
</evidence>
<dbReference type="InterPro" id="IPR036188">
    <property type="entry name" value="FAD/NAD-bd_sf"/>
</dbReference>
<dbReference type="PANTHER" id="PTHR43104:SF2">
    <property type="entry name" value="L-2-HYDROXYGLUTARATE DEHYDROGENASE, MITOCHONDRIAL"/>
    <property type="match status" value="1"/>
</dbReference>
<dbReference type="Gene3D" id="3.30.9.10">
    <property type="entry name" value="D-Amino Acid Oxidase, subunit A, domain 2"/>
    <property type="match status" value="1"/>
</dbReference>
<dbReference type="Pfam" id="PF01266">
    <property type="entry name" value="DAO"/>
    <property type="match status" value="1"/>
</dbReference>
<evidence type="ECO:0000256" key="1">
    <source>
        <dbReference type="ARBA" id="ARBA00001974"/>
    </source>
</evidence>
<gene>
    <name evidence="7" type="primary">lhgO</name>
    <name evidence="7" type="ORF">AABB81_00100</name>
</gene>
<proteinExistence type="inferred from homology"/>
<evidence type="ECO:0000256" key="4">
    <source>
        <dbReference type="ARBA" id="ARBA00023002"/>
    </source>
</evidence>
<evidence type="ECO:0000313" key="7">
    <source>
        <dbReference type="EMBL" id="MEL4454276.1"/>
    </source>
</evidence>
<sequence>MTSTKTFDFVVIGGGIVGTATAYKLSLKFPEKSIALIEKEKELGSHQTGRNSGVIHSGIYYKPGSLKAENCRIGREQLVEFSKEHSIDHRICGKIIVATDKDEIPLLEKIFKNGVVNQTPGIKMIDASEIEKKEPYIKGVKALWVPTAGIIDYVAVVRKFTELVLGTNDHNQLFLSEKVIDLKRTGGKVLIGTDKQTILAKKVIACGGLFSDRLAKLDDVKLDMQIVGFRGDYYEFKEQAKHKVNNLIYPVPDPKYPFLGVHFTPMIGGKIECGPNAVFTFKREGYAKTSFNLKDCLQALSYKGTIRLFAKNWAKGIEEYRRAFSKKLFVKELQRMMPSISAHDVVATRSGVRAQAVGREGQMIDDFKIIRSRGVIHVINAPSPAATACMAIADEILAEMG</sequence>
<dbReference type="EMBL" id="JBCDNA010000001">
    <property type="protein sequence ID" value="MEL4454276.1"/>
    <property type="molecule type" value="Genomic_DNA"/>
</dbReference>
<comment type="cofactor">
    <cofactor evidence="1">
        <name>FAD</name>
        <dbReference type="ChEBI" id="CHEBI:57692"/>
    </cofactor>
</comment>
<evidence type="ECO:0000256" key="5">
    <source>
        <dbReference type="ARBA" id="ARBA00037941"/>
    </source>
</evidence>
<feature type="domain" description="FAD dependent oxidoreductase" evidence="6">
    <location>
        <begin position="8"/>
        <end position="396"/>
    </location>
</feature>
<evidence type="ECO:0000313" key="8">
    <source>
        <dbReference type="Proteomes" id="UP001474120"/>
    </source>
</evidence>
<dbReference type="PANTHER" id="PTHR43104">
    <property type="entry name" value="L-2-HYDROXYGLUTARATE DEHYDROGENASE, MITOCHONDRIAL"/>
    <property type="match status" value="1"/>
</dbReference>
<dbReference type="GO" id="GO:0016491">
    <property type="term" value="F:oxidoreductase activity"/>
    <property type="evidence" value="ECO:0007669"/>
    <property type="project" value="UniProtKB-KW"/>
</dbReference>
<dbReference type="InterPro" id="IPR006076">
    <property type="entry name" value="FAD-dep_OxRdtase"/>
</dbReference>
<keyword evidence="2" id="KW-0285">Flavoprotein</keyword>
<reference evidence="7 8" key="1">
    <citation type="submission" date="2024-04" db="EMBL/GenBank/DDBJ databases">
        <title>whole genome sequencing of Lutimonas vermicola strain IMCC1616.</title>
        <authorList>
            <person name="Bae S.S."/>
        </authorList>
    </citation>
    <scope>NUCLEOTIDE SEQUENCE [LARGE SCALE GENOMIC DNA]</scope>
    <source>
        <strain evidence="7 8">IMCC1616</strain>
    </source>
</reference>
<comment type="caution">
    <text evidence="7">The sequence shown here is derived from an EMBL/GenBank/DDBJ whole genome shotgun (WGS) entry which is preliminary data.</text>
</comment>
<organism evidence="7 8">
    <name type="scientific">Lutimonas vermicola</name>
    <dbReference type="NCBI Taxonomy" id="414288"/>
    <lineage>
        <taxon>Bacteria</taxon>
        <taxon>Pseudomonadati</taxon>
        <taxon>Bacteroidota</taxon>
        <taxon>Flavobacteriia</taxon>
        <taxon>Flavobacteriales</taxon>
        <taxon>Flavobacteriaceae</taxon>
        <taxon>Lutimonas</taxon>
    </lineage>
</organism>
<accession>A0ABU9KVR3</accession>
<comment type="similarity">
    <text evidence="5">Belongs to the L2HGDH family.</text>
</comment>
<dbReference type="SUPFAM" id="SSF51905">
    <property type="entry name" value="FAD/NAD(P)-binding domain"/>
    <property type="match status" value="1"/>
</dbReference>
<keyword evidence="4 7" id="KW-0560">Oxidoreductase</keyword>
<dbReference type="NCBIfam" id="NF008726">
    <property type="entry name" value="PRK11728.1"/>
    <property type="match status" value="1"/>
</dbReference>
<keyword evidence="8" id="KW-1185">Reference proteome</keyword>
<dbReference type="EC" id="1.1.3.-" evidence="7"/>
<keyword evidence="3" id="KW-0274">FAD</keyword>